<keyword evidence="5" id="KW-1185">Reference proteome</keyword>
<reference evidence="4 5" key="1">
    <citation type="submission" date="2018-06" db="EMBL/GenBank/DDBJ databases">
        <title>Genomic Encyclopedia of Type Strains, Phase IV (KMG-IV): sequencing the most valuable type-strain genomes for metagenomic binning, comparative biology and taxonomic classification.</title>
        <authorList>
            <person name="Goeker M."/>
        </authorList>
    </citation>
    <scope>NUCLEOTIDE SEQUENCE [LARGE SCALE GENOMIC DNA]</scope>
    <source>
        <strain evidence="4 5">DSM 25532</strain>
    </source>
</reference>
<feature type="domain" description="Sialidase" evidence="3">
    <location>
        <begin position="70"/>
        <end position="348"/>
    </location>
</feature>
<sequence>MKNPRDGASSGLMKAAFLALLLVAACQVQAENVVVRNIEPSKEHPRNSEGSFATLASGRIIFCYTQFYGGAADESPARIVQIHSDDHGRTWSEPKVVVENTAGNNVMSVSLLRLQDGRLAMFYCIKNSWLDCRPHMRVSTDDAATWSEPKLLLQAPGYFVLNNDRVIQTSKGRIILPLGYHRSRLSDPHSSKSFDARAITMWIYSDDAGQTWQEAANWWAIPVASGSGLQEPGVVELPDGSIMGWSRTDQGAQYGFTSTDGGRTWSPPVPTEMKSPTSPSSIRVLPGTTDLLAIYNDHSGKFAFPAKKRTPLNACISKDGGKTWPVRKLLEEDPDGWYCYTAIHFTKDNAVLLAYCAGDSKVGGLNRLRMRRVSLDWLRE</sequence>
<organism evidence="4 5">
    <name type="scientific">Roseimicrobium gellanilyticum</name>
    <dbReference type="NCBI Taxonomy" id="748857"/>
    <lineage>
        <taxon>Bacteria</taxon>
        <taxon>Pseudomonadati</taxon>
        <taxon>Verrucomicrobiota</taxon>
        <taxon>Verrucomicrobiia</taxon>
        <taxon>Verrucomicrobiales</taxon>
        <taxon>Verrucomicrobiaceae</taxon>
        <taxon>Roseimicrobium</taxon>
    </lineage>
</organism>
<evidence type="ECO:0000313" key="4">
    <source>
        <dbReference type="EMBL" id="RBP47337.1"/>
    </source>
</evidence>
<name>A0A366HTC8_9BACT</name>
<dbReference type="OrthoDB" id="7294637at2"/>
<dbReference type="CDD" id="cd15482">
    <property type="entry name" value="Sialidase_non-viral"/>
    <property type="match status" value="1"/>
</dbReference>
<dbReference type="Pfam" id="PF13088">
    <property type="entry name" value="BNR_2"/>
    <property type="match status" value="1"/>
</dbReference>
<proteinExistence type="predicted"/>
<evidence type="ECO:0000313" key="5">
    <source>
        <dbReference type="Proteomes" id="UP000253426"/>
    </source>
</evidence>
<accession>A0A366HTC8</accession>
<dbReference type="Gene3D" id="2.120.10.10">
    <property type="match status" value="1"/>
</dbReference>
<feature type="signal peptide" evidence="2">
    <location>
        <begin position="1"/>
        <end position="30"/>
    </location>
</feature>
<dbReference type="AlphaFoldDB" id="A0A366HTC8"/>
<dbReference type="InterPro" id="IPR036278">
    <property type="entry name" value="Sialidase_sf"/>
</dbReference>
<protein>
    <submittedName>
        <fullName evidence="4">BNR repeat protein</fullName>
    </submittedName>
</protein>
<gene>
    <name evidence="4" type="ORF">DES53_101134</name>
</gene>
<keyword evidence="2" id="KW-0732">Signal</keyword>
<feature type="region of interest" description="Disordered" evidence="1">
    <location>
        <begin position="258"/>
        <end position="280"/>
    </location>
</feature>
<evidence type="ECO:0000256" key="1">
    <source>
        <dbReference type="SAM" id="MobiDB-lite"/>
    </source>
</evidence>
<evidence type="ECO:0000259" key="3">
    <source>
        <dbReference type="Pfam" id="PF13088"/>
    </source>
</evidence>
<dbReference type="Proteomes" id="UP000253426">
    <property type="component" value="Unassembled WGS sequence"/>
</dbReference>
<dbReference type="PROSITE" id="PS51257">
    <property type="entry name" value="PROKAR_LIPOPROTEIN"/>
    <property type="match status" value="1"/>
</dbReference>
<dbReference type="RefSeq" id="WP_113956277.1">
    <property type="nucleotide sequence ID" value="NZ_QNRR01000001.1"/>
</dbReference>
<comment type="caution">
    <text evidence="4">The sequence shown here is derived from an EMBL/GenBank/DDBJ whole genome shotgun (WGS) entry which is preliminary data.</text>
</comment>
<dbReference type="EMBL" id="QNRR01000001">
    <property type="protein sequence ID" value="RBP47337.1"/>
    <property type="molecule type" value="Genomic_DNA"/>
</dbReference>
<dbReference type="SUPFAM" id="SSF50939">
    <property type="entry name" value="Sialidases"/>
    <property type="match status" value="1"/>
</dbReference>
<feature type="chain" id="PRO_5016688458" evidence="2">
    <location>
        <begin position="31"/>
        <end position="380"/>
    </location>
</feature>
<evidence type="ECO:0000256" key="2">
    <source>
        <dbReference type="SAM" id="SignalP"/>
    </source>
</evidence>
<dbReference type="PANTHER" id="PTHR43752">
    <property type="entry name" value="BNR/ASP-BOX REPEAT FAMILY PROTEIN"/>
    <property type="match status" value="1"/>
</dbReference>
<dbReference type="InterPro" id="IPR011040">
    <property type="entry name" value="Sialidase"/>
</dbReference>
<dbReference type="PANTHER" id="PTHR43752:SF2">
    <property type="entry name" value="BNR_ASP-BOX REPEAT FAMILY PROTEIN"/>
    <property type="match status" value="1"/>
</dbReference>